<dbReference type="NCBIfam" id="TIGR00738">
    <property type="entry name" value="rrf2_super"/>
    <property type="match status" value="1"/>
</dbReference>
<dbReference type="PROSITE" id="PS51197">
    <property type="entry name" value="HTH_RRF2_2"/>
    <property type="match status" value="1"/>
</dbReference>
<keyword evidence="3" id="KW-1185">Reference proteome</keyword>
<dbReference type="EMBL" id="JACOOQ010000013">
    <property type="protein sequence ID" value="MBC5640494.1"/>
    <property type="molecule type" value="Genomic_DNA"/>
</dbReference>
<evidence type="ECO:0000313" key="2">
    <source>
        <dbReference type="EMBL" id="MBC5640494.1"/>
    </source>
</evidence>
<dbReference type="InterPro" id="IPR000944">
    <property type="entry name" value="Tscrpt_reg_Rrf2"/>
</dbReference>
<dbReference type="GO" id="GO:0003677">
    <property type="term" value="F:DNA binding"/>
    <property type="evidence" value="ECO:0007669"/>
    <property type="project" value="UniProtKB-KW"/>
</dbReference>
<accession>A0A8I0DNJ7</accession>
<dbReference type="InterPro" id="IPR036390">
    <property type="entry name" value="WH_DNA-bd_sf"/>
</dbReference>
<evidence type="ECO:0000313" key="3">
    <source>
        <dbReference type="Proteomes" id="UP000662088"/>
    </source>
</evidence>
<sequence>MIISSKGKYGLVALMDICLYSGSEAVTLKSVSKRQNISERYLEQIFSILRKGGIITSKKGAQGGYFLARTAADITVGEILNILEGDLKIVSPSEERNDIECFMQKNIWNNINRQIEEYFDSVTLEALVKDYIEGKIAIMYYI</sequence>
<dbReference type="InterPro" id="IPR030489">
    <property type="entry name" value="TR_Rrf2-type_CS"/>
</dbReference>
<dbReference type="Proteomes" id="UP000662088">
    <property type="component" value="Unassembled WGS sequence"/>
</dbReference>
<dbReference type="RefSeq" id="WP_022212966.1">
    <property type="nucleotide sequence ID" value="NZ_JACOOQ010000013.1"/>
</dbReference>
<comment type="caution">
    <text evidence="2">The sequence shown here is derived from an EMBL/GenBank/DDBJ whole genome shotgun (WGS) entry which is preliminary data.</text>
</comment>
<organism evidence="2 3">
    <name type="scientific">Clostridium lentum</name>
    <dbReference type="NCBI Taxonomy" id="2763037"/>
    <lineage>
        <taxon>Bacteria</taxon>
        <taxon>Bacillati</taxon>
        <taxon>Bacillota</taxon>
        <taxon>Clostridia</taxon>
        <taxon>Eubacteriales</taxon>
        <taxon>Clostridiaceae</taxon>
        <taxon>Clostridium</taxon>
    </lineage>
</organism>
<dbReference type="PANTHER" id="PTHR33221">
    <property type="entry name" value="WINGED HELIX-TURN-HELIX TRANSCRIPTIONAL REGULATOR, RRF2 FAMILY"/>
    <property type="match status" value="1"/>
</dbReference>
<dbReference type="SUPFAM" id="SSF46785">
    <property type="entry name" value="Winged helix' DNA-binding domain"/>
    <property type="match status" value="1"/>
</dbReference>
<dbReference type="AlphaFoldDB" id="A0A8I0DNJ7"/>
<reference evidence="2" key="1">
    <citation type="submission" date="2020-08" db="EMBL/GenBank/DDBJ databases">
        <title>Genome public.</title>
        <authorList>
            <person name="Liu C."/>
            <person name="Sun Q."/>
        </authorList>
    </citation>
    <scope>NUCLEOTIDE SEQUENCE</scope>
    <source>
        <strain evidence="2">NSJ-42</strain>
    </source>
</reference>
<keyword evidence="1" id="KW-0238">DNA-binding</keyword>
<dbReference type="Pfam" id="PF02082">
    <property type="entry name" value="Rrf2"/>
    <property type="match status" value="1"/>
</dbReference>
<gene>
    <name evidence="2" type="ORF">H8R92_08710</name>
</gene>
<dbReference type="GO" id="GO:0003700">
    <property type="term" value="F:DNA-binding transcription factor activity"/>
    <property type="evidence" value="ECO:0007669"/>
    <property type="project" value="TreeGrafter"/>
</dbReference>
<protein>
    <submittedName>
        <fullName evidence="2">Rrf2 family transcriptional regulator</fullName>
    </submittedName>
</protein>
<dbReference type="Gene3D" id="1.10.10.10">
    <property type="entry name" value="Winged helix-like DNA-binding domain superfamily/Winged helix DNA-binding domain"/>
    <property type="match status" value="1"/>
</dbReference>
<dbReference type="PROSITE" id="PS01332">
    <property type="entry name" value="HTH_RRF2_1"/>
    <property type="match status" value="1"/>
</dbReference>
<dbReference type="PANTHER" id="PTHR33221:SF5">
    <property type="entry name" value="HTH-TYPE TRANSCRIPTIONAL REGULATOR ISCR"/>
    <property type="match status" value="1"/>
</dbReference>
<evidence type="ECO:0000256" key="1">
    <source>
        <dbReference type="ARBA" id="ARBA00023125"/>
    </source>
</evidence>
<proteinExistence type="predicted"/>
<dbReference type="GO" id="GO:0005829">
    <property type="term" value="C:cytosol"/>
    <property type="evidence" value="ECO:0007669"/>
    <property type="project" value="TreeGrafter"/>
</dbReference>
<name>A0A8I0DNJ7_9CLOT</name>
<dbReference type="InterPro" id="IPR036388">
    <property type="entry name" value="WH-like_DNA-bd_sf"/>
</dbReference>